<keyword evidence="2" id="KW-1185">Reference proteome</keyword>
<reference evidence="1" key="1">
    <citation type="submission" date="2022-04" db="EMBL/GenBank/DDBJ databases">
        <title>Jade perch genome.</title>
        <authorList>
            <person name="Chao B."/>
        </authorList>
    </citation>
    <scope>NUCLEOTIDE SEQUENCE</scope>
    <source>
        <strain evidence="1">CB-2022</strain>
    </source>
</reference>
<dbReference type="Proteomes" id="UP000831701">
    <property type="component" value="Chromosome 9"/>
</dbReference>
<dbReference type="EMBL" id="CM041539">
    <property type="protein sequence ID" value="KAI3367825.1"/>
    <property type="molecule type" value="Genomic_DNA"/>
</dbReference>
<comment type="caution">
    <text evidence="1">The sequence shown here is derived from an EMBL/GenBank/DDBJ whole genome shotgun (WGS) entry which is preliminary data.</text>
</comment>
<feature type="non-terminal residue" evidence="1">
    <location>
        <position position="1"/>
    </location>
</feature>
<accession>A0ACB8WJI5</accession>
<protein>
    <submittedName>
        <fullName evidence="1">Uncharacterized protein</fullName>
    </submittedName>
</protein>
<evidence type="ECO:0000313" key="2">
    <source>
        <dbReference type="Proteomes" id="UP000831701"/>
    </source>
</evidence>
<evidence type="ECO:0000313" key="1">
    <source>
        <dbReference type="EMBL" id="KAI3367825.1"/>
    </source>
</evidence>
<organism evidence="1 2">
    <name type="scientific">Scortum barcoo</name>
    <name type="common">barcoo grunter</name>
    <dbReference type="NCBI Taxonomy" id="214431"/>
    <lineage>
        <taxon>Eukaryota</taxon>
        <taxon>Metazoa</taxon>
        <taxon>Chordata</taxon>
        <taxon>Craniata</taxon>
        <taxon>Vertebrata</taxon>
        <taxon>Euteleostomi</taxon>
        <taxon>Actinopterygii</taxon>
        <taxon>Neopterygii</taxon>
        <taxon>Teleostei</taxon>
        <taxon>Neoteleostei</taxon>
        <taxon>Acanthomorphata</taxon>
        <taxon>Eupercaria</taxon>
        <taxon>Centrarchiformes</taxon>
        <taxon>Terapontoidei</taxon>
        <taxon>Terapontidae</taxon>
        <taxon>Scortum</taxon>
    </lineage>
</organism>
<gene>
    <name evidence="1" type="ORF">L3Q82_026654</name>
</gene>
<sequence>SLFFPFFYGAISQQNNPNSSFVGSMVVGIEMGAKISGLSPAVDIHFRNVNKSGKIASCRSWDGKGKEQNWITDGCQTDETSDGITCHCSHLTFFAILLSPPAKNISASDFKSLTYITSVGCGLSMFFLAVGLFMHFLIRKGKASRATVILINLFVAMFNLNLSFLVNELIANLGIFGACVAIAAVMHYTMLATFSWFFIQALHLYINLRTLHTDIKHYMVKICIAGWVTPAAVVIGLLAAGKYDYLFIYTSDGNSAKMCWISDAVVHQGVNIGYYAIVFIFTFSIFIMIVGHIVGSKPAAEKARNVSSIKTNSFSILCLFFLLGITWAFAFFSYGPMLTASYYIFTILNSFQGTLQSDMQQSELQSSGRIHLSLSTDFLKI</sequence>
<proteinExistence type="predicted"/>
<name>A0ACB8WJI5_9TELE</name>